<keyword evidence="2" id="KW-1185">Reference proteome</keyword>
<protein>
    <submittedName>
        <fullName evidence="1">GxxExxY protein</fullName>
    </submittedName>
</protein>
<dbReference type="Proteomes" id="UP001595818">
    <property type="component" value="Unassembled WGS sequence"/>
</dbReference>
<dbReference type="NCBIfam" id="TIGR04256">
    <property type="entry name" value="GxxExxY"/>
    <property type="match status" value="1"/>
</dbReference>
<reference evidence="2" key="1">
    <citation type="journal article" date="2019" name="Int. J. Syst. Evol. Microbiol.">
        <title>The Global Catalogue of Microorganisms (GCM) 10K type strain sequencing project: providing services to taxonomists for standard genome sequencing and annotation.</title>
        <authorList>
            <consortium name="The Broad Institute Genomics Platform"/>
            <consortium name="The Broad Institute Genome Sequencing Center for Infectious Disease"/>
            <person name="Wu L."/>
            <person name="Ma J."/>
        </authorList>
    </citation>
    <scope>NUCLEOTIDE SEQUENCE [LARGE SCALE GENOMIC DNA]</scope>
    <source>
        <strain evidence="2">CGMCC 4.7466</strain>
    </source>
</reference>
<evidence type="ECO:0000313" key="2">
    <source>
        <dbReference type="Proteomes" id="UP001595818"/>
    </source>
</evidence>
<dbReference type="InterPro" id="IPR026350">
    <property type="entry name" value="GxxExxY"/>
</dbReference>
<sequence length="138" mass="16006">MENLKYQNITEAVIRSFYKVYNTLGYGFLEKVYENSLFYELAKKGFLVEKQKRIRVFYDETPVGNYFADLIVEDKVIIEVKAAESLVPEHGYQLINYLKATEMEVGLLVNFGKNPQFVRKVFSNKGNADATDYADYRG</sequence>
<dbReference type="EMBL" id="JBHSJJ010000003">
    <property type="protein sequence ID" value="MFC4871581.1"/>
    <property type="molecule type" value="Genomic_DNA"/>
</dbReference>
<dbReference type="Pfam" id="PF13366">
    <property type="entry name" value="PDDEXK_3"/>
    <property type="match status" value="1"/>
</dbReference>
<proteinExistence type="predicted"/>
<accession>A0ABV9SZ53</accession>
<name>A0ABV9SZ53_9BACT</name>
<dbReference type="RefSeq" id="WP_377063172.1">
    <property type="nucleotide sequence ID" value="NZ_JBHSJJ010000003.1"/>
</dbReference>
<evidence type="ECO:0000313" key="1">
    <source>
        <dbReference type="EMBL" id="MFC4871581.1"/>
    </source>
</evidence>
<comment type="caution">
    <text evidence="1">The sequence shown here is derived from an EMBL/GenBank/DDBJ whole genome shotgun (WGS) entry which is preliminary data.</text>
</comment>
<gene>
    <name evidence="1" type="ORF">ACFPFU_07775</name>
</gene>
<organism evidence="1 2">
    <name type="scientific">Negadavirga shengliensis</name>
    <dbReference type="NCBI Taxonomy" id="1389218"/>
    <lineage>
        <taxon>Bacteria</taxon>
        <taxon>Pseudomonadati</taxon>
        <taxon>Bacteroidota</taxon>
        <taxon>Cytophagia</taxon>
        <taxon>Cytophagales</taxon>
        <taxon>Cyclobacteriaceae</taxon>
        <taxon>Negadavirga</taxon>
    </lineage>
</organism>